<feature type="domain" description="ABC transporter" evidence="10">
    <location>
        <begin position="13"/>
        <end position="228"/>
    </location>
</feature>
<dbReference type="InterPro" id="IPR027417">
    <property type="entry name" value="P-loop_NTPase"/>
</dbReference>
<dbReference type="SUPFAM" id="SSF52540">
    <property type="entry name" value="P-loop containing nucleoside triphosphate hydrolases"/>
    <property type="match status" value="1"/>
</dbReference>
<organism evidence="11 12">
    <name type="scientific">Thioflexithrix psekupsensis</name>
    <dbReference type="NCBI Taxonomy" id="1570016"/>
    <lineage>
        <taxon>Bacteria</taxon>
        <taxon>Pseudomonadati</taxon>
        <taxon>Pseudomonadota</taxon>
        <taxon>Gammaproteobacteria</taxon>
        <taxon>Thiotrichales</taxon>
        <taxon>Thioflexithrix</taxon>
    </lineage>
</organism>
<evidence type="ECO:0000256" key="4">
    <source>
        <dbReference type="ARBA" id="ARBA00022833"/>
    </source>
</evidence>
<reference evidence="11 12" key="1">
    <citation type="submission" date="2016-12" db="EMBL/GenBank/DDBJ databases">
        <title>Thioflexothrix psekupsii D3 genome sequencing and assembly.</title>
        <authorList>
            <person name="Fomenkov A."/>
            <person name="Vincze T."/>
            <person name="Grabovich M."/>
            <person name="Anton B.P."/>
            <person name="Dubinina G."/>
            <person name="Orlova M."/>
            <person name="Belousova E."/>
            <person name="Roberts R.J."/>
        </authorList>
    </citation>
    <scope>NUCLEOTIDE SEQUENCE [LARGE SCALE GENOMIC DNA]</scope>
    <source>
        <strain evidence="11">D3</strain>
    </source>
</reference>
<evidence type="ECO:0000256" key="2">
    <source>
        <dbReference type="ARBA" id="ARBA00022475"/>
    </source>
</evidence>
<dbReference type="RefSeq" id="WP_086488241.1">
    <property type="nucleotide sequence ID" value="NZ_MSLT01000012.1"/>
</dbReference>
<dbReference type="Proteomes" id="UP000194798">
    <property type="component" value="Unassembled WGS sequence"/>
</dbReference>
<dbReference type="PROSITE" id="PS50893">
    <property type="entry name" value="ABC_TRANSPORTER_2"/>
    <property type="match status" value="1"/>
</dbReference>
<dbReference type="PANTHER" id="PTHR42734:SF9">
    <property type="entry name" value="ZINC IMPORT ATP-BINDING PROTEIN ZNUC"/>
    <property type="match status" value="1"/>
</dbReference>
<name>A0A251X905_9GAMM</name>
<keyword evidence="5 11" id="KW-0067">ATP-binding</keyword>
<keyword evidence="12" id="KW-1185">Reference proteome</keyword>
<dbReference type="FunFam" id="3.40.50.300:FF:000392">
    <property type="entry name" value="Zinc import ATP-binding protein ZnuC"/>
    <property type="match status" value="1"/>
</dbReference>
<dbReference type="Gene3D" id="3.40.50.300">
    <property type="entry name" value="P-loop containing nucleotide triphosphate hydrolases"/>
    <property type="match status" value="1"/>
</dbReference>
<keyword evidence="7" id="KW-1278">Translocase</keyword>
<dbReference type="InterPro" id="IPR003593">
    <property type="entry name" value="AAA+_ATPase"/>
</dbReference>
<dbReference type="GO" id="GO:0005524">
    <property type="term" value="F:ATP binding"/>
    <property type="evidence" value="ECO:0007669"/>
    <property type="project" value="UniProtKB-KW"/>
</dbReference>
<dbReference type="GO" id="GO:0006829">
    <property type="term" value="P:zinc ion transport"/>
    <property type="evidence" value="ECO:0007669"/>
    <property type="project" value="UniProtKB-KW"/>
</dbReference>
<dbReference type="InterPro" id="IPR050153">
    <property type="entry name" value="Metal_Ion_Import_ABC"/>
</dbReference>
<evidence type="ECO:0000256" key="6">
    <source>
        <dbReference type="ARBA" id="ARBA00022906"/>
    </source>
</evidence>
<comment type="caution">
    <text evidence="11">The sequence shown here is derived from an EMBL/GenBank/DDBJ whole genome shotgun (WGS) entry which is preliminary data.</text>
</comment>
<proteinExistence type="predicted"/>
<evidence type="ECO:0000256" key="9">
    <source>
        <dbReference type="ARBA" id="ARBA00023136"/>
    </source>
</evidence>
<evidence type="ECO:0000256" key="7">
    <source>
        <dbReference type="ARBA" id="ARBA00022967"/>
    </source>
</evidence>
<dbReference type="InterPro" id="IPR003439">
    <property type="entry name" value="ABC_transporter-like_ATP-bd"/>
</dbReference>
<sequence>MIQLTSKLSSYLVQVKNITVQLQQRFILQNISLSVQRGQIVTLIGPNGAGKTTLVRVILGLIKPKSGEIDWHHPICIGYMPQRLTLDPILPLTVMRFLTLNNEKYKADISKILAEVGVVDKQQALLSTLSGGEMQRVLLARALIRRPDLLVLDEPIQGVDVVGQYELYELINRLAEQRHCGVLMVSHDLHLVMAATDHVICLNQHICCEGSPDTISQHPAYQNLFDSRAARDLAVYQHHHHCAEHSLSLPTDTAK</sequence>
<dbReference type="AlphaFoldDB" id="A0A251X905"/>
<protein>
    <submittedName>
        <fullName evidence="11">Zinc ABC transporter ATP-binding protein ZnuC</fullName>
    </submittedName>
</protein>
<keyword evidence="8" id="KW-0406">Ion transport</keyword>
<dbReference type="NCBIfam" id="NF007090">
    <property type="entry name" value="PRK09544.1"/>
    <property type="match status" value="1"/>
</dbReference>
<dbReference type="OrthoDB" id="6461291at2"/>
<evidence type="ECO:0000256" key="8">
    <source>
        <dbReference type="ARBA" id="ARBA00023065"/>
    </source>
</evidence>
<keyword evidence="3" id="KW-0547">Nucleotide-binding</keyword>
<evidence type="ECO:0000256" key="1">
    <source>
        <dbReference type="ARBA" id="ARBA00022448"/>
    </source>
</evidence>
<evidence type="ECO:0000313" key="11">
    <source>
        <dbReference type="EMBL" id="OUD14461.1"/>
    </source>
</evidence>
<keyword evidence="9" id="KW-0472">Membrane</keyword>
<dbReference type="Pfam" id="PF00005">
    <property type="entry name" value="ABC_tran"/>
    <property type="match status" value="1"/>
</dbReference>
<dbReference type="EMBL" id="MSLT01000012">
    <property type="protein sequence ID" value="OUD14461.1"/>
    <property type="molecule type" value="Genomic_DNA"/>
</dbReference>
<dbReference type="PROSITE" id="PS00211">
    <property type="entry name" value="ABC_TRANSPORTER_1"/>
    <property type="match status" value="1"/>
</dbReference>
<evidence type="ECO:0000313" key="12">
    <source>
        <dbReference type="Proteomes" id="UP000194798"/>
    </source>
</evidence>
<evidence type="ECO:0000256" key="3">
    <source>
        <dbReference type="ARBA" id="ARBA00022741"/>
    </source>
</evidence>
<dbReference type="SMART" id="SM00382">
    <property type="entry name" value="AAA"/>
    <property type="match status" value="1"/>
</dbReference>
<dbReference type="GO" id="GO:0016887">
    <property type="term" value="F:ATP hydrolysis activity"/>
    <property type="evidence" value="ECO:0007669"/>
    <property type="project" value="InterPro"/>
</dbReference>
<dbReference type="InterPro" id="IPR017871">
    <property type="entry name" value="ABC_transporter-like_CS"/>
</dbReference>
<keyword evidence="2" id="KW-1003">Cell membrane</keyword>
<gene>
    <name evidence="11" type="ORF">TPSD3_09160</name>
</gene>
<evidence type="ECO:0000259" key="10">
    <source>
        <dbReference type="PROSITE" id="PS50893"/>
    </source>
</evidence>
<keyword evidence="4" id="KW-0862">Zinc</keyword>
<accession>A0A251X905</accession>
<keyword evidence="1" id="KW-0813">Transport</keyword>
<dbReference type="GO" id="GO:0010043">
    <property type="term" value="P:response to zinc ion"/>
    <property type="evidence" value="ECO:0007669"/>
    <property type="project" value="TreeGrafter"/>
</dbReference>
<evidence type="ECO:0000256" key="5">
    <source>
        <dbReference type="ARBA" id="ARBA00022840"/>
    </source>
</evidence>
<keyword evidence="6" id="KW-0864">Zinc transport</keyword>
<dbReference type="PANTHER" id="PTHR42734">
    <property type="entry name" value="METAL TRANSPORT SYSTEM ATP-BINDING PROTEIN TM_0124-RELATED"/>
    <property type="match status" value="1"/>
</dbReference>